<name>A0A7W6EH19_9HYPH</name>
<dbReference type="PANTHER" id="PTHR38340:SF1">
    <property type="entry name" value="S-LAYER PROTEIN"/>
    <property type="match status" value="1"/>
</dbReference>
<gene>
    <name evidence="6" type="ORF">GGR04_001742</name>
</gene>
<reference evidence="6 7" key="1">
    <citation type="submission" date="2020-08" db="EMBL/GenBank/DDBJ databases">
        <title>Genomic Encyclopedia of Type Strains, Phase IV (KMG-IV): sequencing the most valuable type-strain genomes for metagenomic binning, comparative biology and taxonomic classification.</title>
        <authorList>
            <person name="Goeker M."/>
        </authorList>
    </citation>
    <scope>NUCLEOTIDE SEQUENCE [LARGE SCALE GENOMIC DNA]</scope>
    <source>
        <strain evidence="6 7">DSM 102238</strain>
    </source>
</reference>
<accession>A0A7W6EH19</accession>
<organism evidence="6 7">
    <name type="scientific">Aureimonas pseudogalii</name>
    <dbReference type="NCBI Taxonomy" id="1744844"/>
    <lineage>
        <taxon>Bacteria</taxon>
        <taxon>Pseudomonadati</taxon>
        <taxon>Pseudomonadota</taxon>
        <taxon>Alphaproteobacteria</taxon>
        <taxon>Hyphomicrobiales</taxon>
        <taxon>Aurantimonadaceae</taxon>
        <taxon>Aureimonas</taxon>
    </lineage>
</organism>
<keyword evidence="7" id="KW-1185">Reference proteome</keyword>
<dbReference type="Gene3D" id="2.160.20.10">
    <property type="entry name" value="Single-stranded right-handed beta-helix, Pectin lyase-like"/>
    <property type="match status" value="1"/>
</dbReference>
<dbReference type="Gene3D" id="2.150.10.10">
    <property type="entry name" value="Serralysin-like metalloprotease, C-terminal"/>
    <property type="match status" value="1"/>
</dbReference>
<dbReference type="InterPro" id="IPR050557">
    <property type="entry name" value="RTX_toxin/Mannuronan_C5-epim"/>
</dbReference>
<dbReference type="SUPFAM" id="SSF51126">
    <property type="entry name" value="Pectin lyase-like"/>
    <property type="match status" value="1"/>
</dbReference>
<evidence type="ECO:0000256" key="1">
    <source>
        <dbReference type="ARBA" id="ARBA00002822"/>
    </source>
</evidence>
<dbReference type="InterPro" id="IPR001343">
    <property type="entry name" value="Hemolysn_Ca-bd"/>
</dbReference>
<comment type="subcellular location">
    <subcellularLocation>
        <location evidence="2">Secreted</location>
    </subcellularLocation>
</comment>
<evidence type="ECO:0000256" key="2">
    <source>
        <dbReference type="ARBA" id="ARBA00004613"/>
    </source>
</evidence>
<dbReference type="InterPro" id="IPR018511">
    <property type="entry name" value="Hemolysin-typ_Ca-bd_CS"/>
</dbReference>
<dbReference type="InterPro" id="IPR011050">
    <property type="entry name" value="Pectin_lyase_fold/virulence"/>
</dbReference>
<comment type="caution">
    <text evidence="6">The sequence shown here is derived from an EMBL/GenBank/DDBJ whole genome shotgun (WGS) entry which is preliminary data.</text>
</comment>
<feature type="region of interest" description="Disordered" evidence="4">
    <location>
        <begin position="373"/>
        <end position="418"/>
    </location>
</feature>
<dbReference type="EMBL" id="JACIEK010000003">
    <property type="protein sequence ID" value="MBB3997904.1"/>
    <property type="molecule type" value="Genomic_DNA"/>
</dbReference>
<feature type="domain" description="Right handed beta helix" evidence="5">
    <location>
        <begin position="111"/>
        <end position="277"/>
    </location>
</feature>
<dbReference type="PANTHER" id="PTHR38340">
    <property type="entry name" value="S-LAYER PROTEIN"/>
    <property type="match status" value="1"/>
</dbReference>
<dbReference type="PRINTS" id="PR00313">
    <property type="entry name" value="CABNDNGRPT"/>
</dbReference>
<sequence>MPNPQIVSNDAELLSALKHANGGETILLEGGSRYSLDLKHVSFASNVTVKSLSSNDQAVFTDVKLDHVANLRLDGVTFDSHGDKRPDWQPDLFVEDSRNISVVNSTMKGDASAFNNGKVHVATDGVRVSGTNGFTFENNEVSNYNFGIKVTVSDNVTIAGNDVHHMQADGMQFADVDKIVVDGNQIHDFLGSLFSINHNDMIQFFTSHTTSASDGITIRNNVLDSGDGHWTQGIFMGNELGIAYRGVLIENNTVFNNSFHGITVGEADGVVIRNNSVLLNEETPRTEFRNDNIYISIKPGSRDVVVENNIAGKLDIHSPASVHDNLTVDYRNPNAQNYYAKVLDLAGQTDDSHVAGIKLSSQSDLVRELLGAGPLGSSLTRQGSGPSEPPATTPTKPEPTNPVQTGTGGNDRLFGTGGDDAVRAGAGHDLVDGGAGDDKLYGDAGSDHLRGGNGDDSLFGGDGADMLWGGAGNDRLDGGAGRDNYYGGDGLDVFVLVKGEIADDRIHGYEPGRDRIVLSGFGDDASVSLAGRGVYAVHEGQDTAQFRVVGYSGETDGWLVG</sequence>
<proteinExistence type="predicted"/>
<feature type="compositionally biased region" description="Pro residues" evidence="4">
    <location>
        <begin position="387"/>
        <end position="400"/>
    </location>
</feature>
<dbReference type="InterPro" id="IPR012334">
    <property type="entry name" value="Pectin_lyas_fold"/>
</dbReference>
<dbReference type="Proteomes" id="UP000542776">
    <property type="component" value="Unassembled WGS sequence"/>
</dbReference>
<dbReference type="InterPro" id="IPR011049">
    <property type="entry name" value="Serralysin-like_metalloprot_C"/>
</dbReference>
<dbReference type="SUPFAM" id="SSF51120">
    <property type="entry name" value="beta-Roll"/>
    <property type="match status" value="1"/>
</dbReference>
<evidence type="ECO:0000256" key="3">
    <source>
        <dbReference type="ARBA" id="ARBA00022525"/>
    </source>
</evidence>
<dbReference type="SMART" id="SM00710">
    <property type="entry name" value="PbH1"/>
    <property type="match status" value="7"/>
</dbReference>
<dbReference type="PROSITE" id="PS00330">
    <property type="entry name" value="HEMOLYSIN_CALCIUM"/>
    <property type="match status" value="2"/>
</dbReference>
<dbReference type="RefSeq" id="WP_312857429.1">
    <property type="nucleotide sequence ID" value="NZ_JACIEK010000003.1"/>
</dbReference>
<evidence type="ECO:0000256" key="4">
    <source>
        <dbReference type="SAM" id="MobiDB-lite"/>
    </source>
</evidence>
<evidence type="ECO:0000259" key="5">
    <source>
        <dbReference type="Pfam" id="PF13229"/>
    </source>
</evidence>
<dbReference type="InterPro" id="IPR022441">
    <property type="entry name" value="Para_beta_helix_rpt-2"/>
</dbReference>
<dbReference type="NCBIfam" id="TIGR03804">
    <property type="entry name" value="para_beta_helix"/>
    <property type="match status" value="2"/>
</dbReference>
<comment type="function">
    <text evidence="1">Converts beta-D-mannuronic acid (M) to alpha-L-guluronic acid (G), producing a polymer with gel-forming capacity, required for the formation of the cyst coat.</text>
</comment>
<dbReference type="GO" id="GO:0005576">
    <property type="term" value="C:extracellular region"/>
    <property type="evidence" value="ECO:0007669"/>
    <property type="project" value="UniProtKB-SubCell"/>
</dbReference>
<dbReference type="InterPro" id="IPR039448">
    <property type="entry name" value="Beta_helix"/>
</dbReference>
<dbReference type="InterPro" id="IPR006626">
    <property type="entry name" value="PbH1"/>
</dbReference>
<dbReference type="GO" id="GO:0005509">
    <property type="term" value="F:calcium ion binding"/>
    <property type="evidence" value="ECO:0007669"/>
    <property type="project" value="InterPro"/>
</dbReference>
<evidence type="ECO:0000313" key="6">
    <source>
        <dbReference type="EMBL" id="MBB3997904.1"/>
    </source>
</evidence>
<keyword evidence="3" id="KW-0964">Secreted</keyword>
<evidence type="ECO:0000313" key="7">
    <source>
        <dbReference type="Proteomes" id="UP000542776"/>
    </source>
</evidence>
<dbReference type="AlphaFoldDB" id="A0A7W6EH19"/>
<protein>
    <submittedName>
        <fullName evidence="6">Parallel beta-helix repeat protein</fullName>
    </submittedName>
</protein>
<dbReference type="Pfam" id="PF13229">
    <property type="entry name" value="Beta_helix"/>
    <property type="match status" value="1"/>
</dbReference>
<dbReference type="Pfam" id="PF00353">
    <property type="entry name" value="HemolysinCabind"/>
    <property type="match status" value="2"/>
</dbReference>